<proteinExistence type="predicted"/>
<keyword evidence="3" id="KW-1185">Reference proteome</keyword>
<accession>A0AAP0EIL3</accession>
<protein>
    <recommendedName>
        <fullName evidence="4">Secreted protein</fullName>
    </recommendedName>
</protein>
<dbReference type="AlphaFoldDB" id="A0AAP0EIL3"/>
<dbReference type="Proteomes" id="UP001420932">
    <property type="component" value="Unassembled WGS sequence"/>
</dbReference>
<feature type="signal peptide" evidence="1">
    <location>
        <begin position="1"/>
        <end position="18"/>
    </location>
</feature>
<gene>
    <name evidence="2" type="ORF">Syun_027228</name>
</gene>
<keyword evidence="1" id="KW-0732">Signal</keyword>
<evidence type="ECO:0008006" key="4">
    <source>
        <dbReference type="Google" id="ProtNLM"/>
    </source>
</evidence>
<dbReference type="EMBL" id="JBBNAF010000012">
    <property type="protein sequence ID" value="KAK9092317.1"/>
    <property type="molecule type" value="Genomic_DNA"/>
</dbReference>
<name>A0AAP0EIL3_9MAGN</name>
<evidence type="ECO:0000313" key="3">
    <source>
        <dbReference type="Proteomes" id="UP001420932"/>
    </source>
</evidence>
<feature type="chain" id="PRO_5042890167" description="Secreted protein" evidence="1">
    <location>
        <begin position="19"/>
        <end position="72"/>
    </location>
</feature>
<sequence length="72" mass="8743">MLYWIVFLVLVCIHLLQSTYYWRCSNIGKRNVVIKFIAVKMNEAYKNRELTYWNEFHLKMMFALVADFKICA</sequence>
<evidence type="ECO:0000313" key="2">
    <source>
        <dbReference type="EMBL" id="KAK9092317.1"/>
    </source>
</evidence>
<comment type="caution">
    <text evidence="2">The sequence shown here is derived from an EMBL/GenBank/DDBJ whole genome shotgun (WGS) entry which is preliminary data.</text>
</comment>
<reference evidence="2 3" key="1">
    <citation type="submission" date="2024-01" db="EMBL/GenBank/DDBJ databases">
        <title>Genome assemblies of Stephania.</title>
        <authorList>
            <person name="Yang L."/>
        </authorList>
    </citation>
    <scope>NUCLEOTIDE SEQUENCE [LARGE SCALE GENOMIC DNA]</scope>
    <source>
        <strain evidence="2">YNDBR</strain>
        <tissue evidence="2">Leaf</tissue>
    </source>
</reference>
<organism evidence="2 3">
    <name type="scientific">Stephania yunnanensis</name>
    <dbReference type="NCBI Taxonomy" id="152371"/>
    <lineage>
        <taxon>Eukaryota</taxon>
        <taxon>Viridiplantae</taxon>
        <taxon>Streptophyta</taxon>
        <taxon>Embryophyta</taxon>
        <taxon>Tracheophyta</taxon>
        <taxon>Spermatophyta</taxon>
        <taxon>Magnoliopsida</taxon>
        <taxon>Ranunculales</taxon>
        <taxon>Menispermaceae</taxon>
        <taxon>Menispermoideae</taxon>
        <taxon>Cissampelideae</taxon>
        <taxon>Stephania</taxon>
    </lineage>
</organism>
<evidence type="ECO:0000256" key="1">
    <source>
        <dbReference type="SAM" id="SignalP"/>
    </source>
</evidence>